<gene>
    <name evidence="12" type="ORF">POM88_029059</name>
</gene>
<dbReference type="Gene3D" id="3.40.640.10">
    <property type="entry name" value="Type I PLP-dependent aspartate aminotransferase-like (Major domain)"/>
    <property type="match status" value="1"/>
</dbReference>
<dbReference type="PANTHER" id="PTHR24222:SF63">
    <property type="entry name" value="ATP BINDING CASSETTE SUBFAMILY B"/>
    <property type="match status" value="1"/>
</dbReference>
<dbReference type="InterPro" id="IPR039421">
    <property type="entry name" value="Type_1_exporter"/>
</dbReference>
<protein>
    <recommendedName>
        <fullName evidence="11">ABC transmembrane type-1 domain-containing protein</fullName>
    </recommendedName>
</protein>
<evidence type="ECO:0000256" key="2">
    <source>
        <dbReference type="ARBA" id="ARBA00004141"/>
    </source>
</evidence>
<evidence type="ECO:0000256" key="9">
    <source>
        <dbReference type="SAM" id="MobiDB-lite"/>
    </source>
</evidence>
<dbReference type="GO" id="GO:0016830">
    <property type="term" value="F:carbon-carbon lyase activity"/>
    <property type="evidence" value="ECO:0007669"/>
    <property type="project" value="InterPro"/>
</dbReference>
<keyword evidence="13" id="KW-1185">Reference proteome</keyword>
<dbReference type="InterPro" id="IPR002129">
    <property type="entry name" value="PyrdxlP-dep_de-COase"/>
</dbReference>
<dbReference type="InterPro" id="IPR036640">
    <property type="entry name" value="ABC1_TM_sf"/>
</dbReference>
<keyword evidence="7 8" id="KW-0456">Lyase</keyword>
<keyword evidence="3 10" id="KW-0812">Transmembrane</keyword>
<dbReference type="GO" id="GO:0005524">
    <property type="term" value="F:ATP binding"/>
    <property type="evidence" value="ECO:0007669"/>
    <property type="project" value="InterPro"/>
</dbReference>
<comment type="subcellular location">
    <subcellularLocation>
        <location evidence="2">Membrane</location>
        <topology evidence="2">Multi-pass membrane protein</topology>
    </subcellularLocation>
</comment>
<dbReference type="InterPro" id="IPR015421">
    <property type="entry name" value="PyrdxlP-dep_Trfase_major"/>
</dbReference>
<reference evidence="12" key="1">
    <citation type="submission" date="2023-02" db="EMBL/GenBank/DDBJ databases">
        <title>Genome of toxic invasive species Heracleum sosnowskyi carries increased number of genes despite the absence of recent whole-genome duplications.</title>
        <authorList>
            <person name="Schelkunov M."/>
            <person name="Shtratnikova V."/>
            <person name="Makarenko M."/>
            <person name="Klepikova A."/>
            <person name="Omelchenko D."/>
            <person name="Novikova G."/>
            <person name="Obukhova E."/>
            <person name="Bogdanov V."/>
            <person name="Penin A."/>
            <person name="Logacheva M."/>
        </authorList>
    </citation>
    <scope>NUCLEOTIDE SEQUENCE</scope>
    <source>
        <strain evidence="12">Hsosn_3</strain>
        <tissue evidence="12">Leaf</tissue>
    </source>
</reference>
<dbReference type="EMBL" id="JAUIZM010000007">
    <property type="protein sequence ID" value="KAK1372866.1"/>
    <property type="molecule type" value="Genomic_DNA"/>
</dbReference>
<evidence type="ECO:0000256" key="1">
    <source>
        <dbReference type="ARBA" id="ARBA00001933"/>
    </source>
</evidence>
<dbReference type="Pfam" id="PF00664">
    <property type="entry name" value="ABC_membrane"/>
    <property type="match status" value="1"/>
</dbReference>
<evidence type="ECO:0000259" key="11">
    <source>
        <dbReference type="PROSITE" id="PS50929"/>
    </source>
</evidence>
<dbReference type="AlphaFoldDB" id="A0AAD8HU16"/>
<feature type="transmembrane region" description="Helical" evidence="10">
    <location>
        <begin position="30"/>
        <end position="54"/>
    </location>
</feature>
<evidence type="ECO:0000256" key="4">
    <source>
        <dbReference type="ARBA" id="ARBA00022898"/>
    </source>
</evidence>
<sequence length="334" mass="36750">MEGSGTSKKKEVAKSVPFHKLFLFADRTDYALMFIGTITTIRSGISFPFITLILGELIDTFGGTIDTTKVVHAVSEVSVKYVYLALGSGIAAFSQVACWNITRERQAAQIRYLYLKAILRQDVAFFDIGTRTGEVVERLSAETVIIQGILTEKLLLKSVPNIIPDQYHSLRTPSKSASPPANMSKNSEVESTQLQDNLSRVNISENQLTIVHFKIFASLNQTAKRNVGKGNAMAIAGLSTAKIQALLLKENGKTSTELRGKPFNKPNIVTGANVQVCWEKFANYSEVELKEVKLREGYYVMDPVKAVELVDENTICVDAILGSTLMVNSKMSNS</sequence>
<dbReference type="GO" id="GO:0140359">
    <property type="term" value="F:ABC-type transporter activity"/>
    <property type="evidence" value="ECO:0007669"/>
    <property type="project" value="InterPro"/>
</dbReference>
<dbReference type="InterPro" id="IPR011527">
    <property type="entry name" value="ABC1_TM_dom"/>
</dbReference>
<keyword evidence="5 10" id="KW-1133">Transmembrane helix</keyword>
<dbReference type="PROSITE" id="PS50929">
    <property type="entry name" value="ABC_TM1F"/>
    <property type="match status" value="1"/>
</dbReference>
<evidence type="ECO:0000313" key="12">
    <source>
        <dbReference type="EMBL" id="KAK1372866.1"/>
    </source>
</evidence>
<dbReference type="Pfam" id="PF00282">
    <property type="entry name" value="Pyridoxal_deC"/>
    <property type="match status" value="1"/>
</dbReference>
<keyword evidence="4 8" id="KW-0663">Pyridoxal phosphate</keyword>
<accession>A0AAD8HU16</accession>
<evidence type="ECO:0000313" key="13">
    <source>
        <dbReference type="Proteomes" id="UP001237642"/>
    </source>
</evidence>
<dbReference type="PANTHER" id="PTHR24222">
    <property type="entry name" value="ABC TRANSPORTER B FAMILY"/>
    <property type="match status" value="1"/>
</dbReference>
<evidence type="ECO:0000256" key="3">
    <source>
        <dbReference type="ARBA" id="ARBA00022692"/>
    </source>
</evidence>
<proteinExistence type="inferred from homology"/>
<dbReference type="Gene3D" id="1.20.1560.10">
    <property type="entry name" value="ABC transporter type 1, transmembrane domain"/>
    <property type="match status" value="1"/>
</dbReference>
<dbReference type="InterPro" id="IPR015424">
    <property type="entry name" value="PyrdxlP-dep_Trfase"/>
</dbReference>
<organism evidence="12 13">
    <name type="scientific">Heracleum sosnowskyi</name>
    <dbReference type="NCBI Taxonomy" id="360622"/>
    <lineage>
        <taxon>Eukaryota</taxon>
        <taxon>Viridiplantae</taxon>
        <taxon>Streptophyta</taxon>
        <taxon>Embryophyta</taxon>
        <taxon>Tracheophyta</taxon>
        <taxon>Spermatophyta</taxon>
        <taxon>Magnoliopsida</taxon>
        <taxon>eudicotyledons</taxon>
        <taxon>Gunneridae</taxon>
        <taxon>Pentapetalae</taxon>
        <taxon>asterids</taxon>
        <taxon>campanulids</taxon>
        <taxon>Apiales</taxon>
        <taxon>Apiaceae</taxon>
        <taxon>Apioideae</taxon>
        <taxon>apioid superclade</taxon>
        <taxon>Tordylieae</taxon>
        <taxon>Tordyliinae</taxon>
        <taxon>Heracleum</taxon>
    </lineage>
</organism>
<evidence type="ECO:0000256" key="5">
    <source>
        <dbReference type="ARBA" id="ARBA00022989"/>
    </source>
</evidence>
<keyword evidence="6 10" id="KW-0472">Membrane</keyword>
<evidence type="ECO:0000256" key="10">
    <source>
        <dbReference type="SAM" id="Phobius"/>
    </source>
</evidence>
<comment type="similarity">
    <text evidence="8">Belongs to the group II decarboxylase family.</text>
</comment>
<reference evidence="12" key="2">
    <citation type="submission" date="2023-05" db="EMBL/GenBank/DDBJ databases">
        <authorList>
            <person name="Schelkunov M.I."/>
        </authorList>
    </citation>
    <scope>NUCLEOTIDE SEQUENCE</scope>
    <source>
        <strain evidence="12">Hsosn_3</strain>
        <tissue evidence="12">Leaf</tissue>
    </source>
</reference>
<comment type="cofactor">
    <cofactor evidence="1 8">
        <name>pyridoxal 5'-phosphate</name>
        <dbReference type="ChEBI" id="CHEBI:597326"/>
    </cofactor>
</comment>
<dbReference type="GO" id="GO:0030170">
    <property type="term" value="F:pyridoxal phosphate binding"/>
    <property type="evidence" value="ECO:0007669"/>
    <property type="project" value="InterPro"/>
</dbReference>
<dbReference type="SUPFAM" id="SSF90123">
    <property type="entry name" value="ABC transporter transmembrane region"/>
    <property type="match status" value="1"/>
</dbReference>
<dbReference type="Proteomes" id="UP001237642">
    <property type="component" value="Unassembled WGS sequence"/>
</dbReference>
<feature type="domain" description="ABC transmembrane type-1" evidence="11">
    <location>
        <begin position="43"/>
        <end position="155"/>
    </location>
</feature>
<comment type="caution">
    <text evidence="12">The sequence shown here is derived from an EMBL/GenBank/DDBJ whole genome shotgun (WGS) entry which is preliminary data.</text>
</comment>
<name>A0AAD8HU16_9APIA</name>
<dbReference type="GO" id="GO:0005886">
    <property type="term" value="C:plasma membrane"/>
    <property type="evidence" value="ECO:0007669"/>
    <property type="project" value="TreeGrafter"/>
</dbReference>
<dbReference type="GO" id="GO:0019752">
    <property type="term" value="P:carboxylic acid metabolic process"/>
    <property type="evidence" value="ECO:0007669"/>
    <property type="project" value="InterPro"/>
</dbReference>
<evidence type="ECO:0000256" key="7">
    <source>
        <dbReference type="ARBA" id="ARBA00023239"/>
    </source>
</evidence>
<evidence type="ECO:0000256" key="8">
    <source>
        <dbReference type="RuleBase" id="RU000382"/>
    </source>
</evidence>
<feature type="region of interest" description="Disordered" evidence="9">
    <location>
        <begin position="170"/>
        <end position="190"/>
    </location>
</feature>
<dbReference type="SUPFAM" id="SSF53383">
    <property type="entry name" value="PLP-dependent transferases"/>
    <property type="match status" value="1"/>
</dbReference>
<evidence type="ECO:0000256" key="6">
    <source>
        <dbReference type="ARBA" id="ARBA00023136"/>
    </source>
</evidence>